<evidence type="ECO:0000256" key="1">
    <source>
        <dbReference type="SAM" id="MobiDB-lite"/>
    </source>
</evidence>
<organism evidence="2 3">
    <name type="scientific">Scylla paramamosain</name>
    <name type="common">Mud crab</name>
    <dbReference type="NCBI Taxonomy" id="85552"/>
    <lineage>
        <taxon>Eukaryota</taxon>
        <taxon>Metazoa</taxon>
        <taxon>Ecdysozoa</taxon>
        <taxon>Arthropoda</taxon>
        <taxon>Crustacea</taxon>
        <taxon>Multicrustacea</taxon>
        <taxon>Malacostraca</taxon>
        <taxon>Eumalacostraca</taxon>
        <taxon>Eucarida</taxon>
        <taxon>Decapoda</taxon>
        <taxon>Pleocyemata</taxon>
        <taxon>Brachyura</taxon>
        <taxon>Eubrachyura</taxon>
        <taxon>Portunoidea</taxon>
        <taxon>Portunidae</taxon>
        <taxon>Portuninae</taxon>
        <taxon>Scylla</taxon>
    </lineage>
</organism>
<dbReference type="AlphaFoldDB" id="A0AAW0UZ36"/>
<keyword evidence="3" id="KW-1185">Reference proteome</keyword>
<name>A0AAW0UZ36_SCYPA</name>
<dbReference type="Proteomes" id="UP001487740">
    <property type="component" value="Unassembled WGS sequence"/>
</dbReference>
<proteinExistence type="predicted"/>
<sequence>MPSSSSSPGRKDGGEAEGSRARWQCCVSPGGLTAVLTCRADPVAFSCLSCTNTSALVPRPEPSGAIWMHCHDTLIAGSKLFIFIQHKSCLWALHIWSKFREAAQFCLVCGLASPPTILRGPVFPLSLVAVRFSPGQLLLTNGDSARTLPPASGLRQHGKSDFVDANNNNNNDNDE</sequence>
<protein>
    <submittedName>
        <fullName evidence="2">Uncharacterized protein</fullName>
    </submittedName>
</protein>
<gene>
    <name evidence="2" type="ORF">O3P69_001441</name>
</gene>
<feature type="region of interest" description="Disordered" evidence="1">
    <location>
        <begin position="151"/>
        <end position="175"/>
    </location>
</feature>
<feature type="compositionally biased region" description="Low complexity" evidence="1">
    <location>
        <begin position="166"/>
        <end position="175"/>
    </location>
</feature>
<reference evidence="2 3" key="1">
    <citation type="submission" date="2023-03" db="EMBL/GenBank/DDBJ databases">
        <title>High-quality genome of Scylla paramamosain provides insights in environmental adaptation.</title>
        <authorList>
            <person name="Zhang L."/>
        </authorList>
    </citation>
    <scope>NUCLEOTIDE SEQUENCE [LARGE SCALE GENOMIC DNA]</scope>
    <source>
        <strain evidence="2">LZ_2023a</strain>
        <tissue evidence="2">Muscle</tissue>
    </source>
</reference>
<evidence type="ECO:0000313" key="3">
    <source>
        <dbReference type="Proteomes" id="UP001487740"/>
    </source>
</evidence>
<dbReference type="EMBL" id="JARAKH010000003">
    <property type="protein sequence ID" value="KAK8404846.1"/>
    <property type="molecule type" value="Genomic_DNA"/>
</dbReference>
<comment type="caution">
    <text evidence="2">The sequence shown here is derived from an EMBL/GenBank/DDBJ whole genome shotgun (WGS) entry which is preliminary data.</text>
</comment>
<evidence type="ECO:0000313" key="2">
    <source>
        <dbReference type="EMBL" id="KAK8404846.1"/>
    </source>
</evidence>
<accession>A0AAW0UZ36</accession>